<evidence type="ECO:0000313" key="1">
    <source>
        <dbReference type="EMBL" id="MBU5440358.1"/>
    </source>
</evidence>
<keyword evidence="2" id="KW-1185">Reference proteome</keyword>
<organism evidence="1 2">
    <name type="scientific">Tissierella simiarum</name>
    <dbReference type="NCBI Taxonomy" id="2841534"/>
    <lineage>
        <taxon>Bacteria</taxon>
        <taxon>Bacillati</taxon>
        <taxon>Bacillota</taxon>
        <taxon>Tissierellia</taxon>
        <taxon>Tissierellales</taxon>
        <taxon>Tissierellaceae</taxon>
        <taxon>Tissierella</taxon>
    </lineage>
</organism>
<dbReference type="EMBL" id="JAHLPM010000034">
    <property type="protein sequence ID" value="MBU5440358.1"/>
    <property type="molecule type" value="Genomic_DNA"/>
</dbReference>
<name>A0ABS6EBR1_9FIRM</name>
<sequence length="51" mass="5841">MEGCGKLDLILELNLEQKEVINSIYNISMDKIKIVGGGYDGDIFNRIEKYF</sequence>
<evidence type="ECO:0000313" key="2">
    <source>
        <dbReference type="Proteomes" id="UP000749471"/>
    </source>
</evidence>
<accession>A0ABS6EBR1</accession>
<protein>
    <submittedName>
        <fullName evidence="1">Uncharacterized protein</fullName>
    </submittedName>
</protein>
<reference evidence="1 2" key="1">
    <citation type="submission" date="2021-06" db="EMBL/GenBank/DDBJ databases">
        <authorList>
            <person name="Sun Q."/>
            <person name="Li D."/>
        </authorList>
    </citation>
    <scope>NUCLEOTIDE SEQUENCE [LARGE SCALE GENOMIC DNA]</scope>
    <source>
        <strain evidence="1 2">MSJ-40</strain>
    </source>
</reference>
<proteinExistence type="predicted"/>
<dbReference type="RefSeq" id="WP_216522603.1">
    <property type="nucleotide sequence ID" value="NZ_JAHLPM010000034.1"/>
</dbReference>
<comment type="caution">
    <text evidence="1">The sequence shown here is derived from an EMBL/GenBank/DDBJ whole genome shotgun (WGS) entry which is preliminary data.</text>
</comment>
<dbReference type="Proteomes" id="UP000749471">
    <property type="component" value="Unassembled WGS sequence"/>
</dbReference>
<gene>
    <name evidence="1" type="ORF">KQI42_20385</name>
</gene>